<dbReference type="Proteomes" id="UP001213681">
    <property type="component" value="Unassembled WGS sequence"/>
</dbReference>
<sequence>MDLGHGLFQATNSSLQLRFSATASFTQATTGSISSSTRILRHWKDLQSLWITEAPELELRLVFSVDPAYEAAGPAFATSLEEELCKSKVWADLGFDIILKSRPKPEESIASESHRLAFGLCRRHRPPASASTKRLPETLKNLPEAHAPSDVPTARLASLDIYLQYSSRNSVQQLEAQIVETLNRKNGKLTDLQHAPCSMQYTHSIGKIAVATFALSTMDDLLIPFDQPVDTNESSDLVTARQTSERNTVEQLSILFLGLLDFGLQKLILPGVIRNHHIKVVGRNKLQNLSLLAPAVFHPEYQEAMKQRAASLSTISRSLISMLENSNNPVIQSKLSHILEEANNPRKPLIPETVDGNTHENLPTMGLKSRIESSLWGFAQYGLSKTKACKRFTSFFDLNGLPRKPFAQSDDEIMLPESPEQEIDPDGEILQLDSDPSLPPNLIHAQVLDELLSDGSSMLTFGDSHEFTQTTEITQTTQTSIENLSQVSEYTPFTWDDDDILMSDRTFMDEGFATDENFEDMDLG</sequence>
<evidence type="ECO:0000313" key="2">
    <source>
        <dbReference type="Proteomes" id="UP001213681"/>
    </source>
</evidence>
<gene>
    <name evidence="1" type="ORF">N7458_009862</name>
</gene>
<name>A0AAD6C0I8_9EURO</name>
<reference evidence="1" key="1">
    <citation type="submission" date="2022-12" db="EMBL/GenBank/DDBJ databases">
        <authorList>
            <person name="Petersen C."/>
        </authorList>
    </citation>
    <scope>NUCLEOTIDE SEQUENCE</scope>
    <source>
        <strain evidence="1">IBT 16125</strain>
    </source>
</reference>
<comment type="caution">
    <text evidence="1">The sequence shown here is derived from an EMBL/GenBank/DDBJ whole genome shotgun (WGS) entry which is preliminary data.</text>
</comment>
<accession>A0AAD6C0I8</accession>
<protein>
    <submittedName>
        <fullName evidence="1">Uncharacterized protein</fullName>
    </submittedName>
</protein>
<reference evidence="1" key="2">
    <citation type="journal article" date="2023" name="IMA Fungus">
        <title>Comparative genomic study of the Penicillium genus elucidates a diverse pangenome and 15 lateral gene transfer events.</title>
        <authorList>
            <person name="Petersen C."/>
            <person name="Sorensen T."/>
            <person name="Nielsen M.R."/>
            <person name="Sondergaard T.E."/>
            <person name="Sorensen J.L."/>
            <person name="Fitzpatrick D.A."/>
            <person name="Frisvad J.C."/>
            <person name="Nielsen K.L."/>
        </authorList>
    </citation>
    <scope>NUCLEOTIDE SEQUENCE</scope>
    <source>
        <strain evidence="1">IBT 16125</strain>
    </source>
</reference>
<keyword evidence="2" id="KW-1185">Reference proteome</keyword>
<dbReference type="AlphaFoldDB" id="A0AAD6C0I8"/>
<proteinExistence type="predicted"/>
<organism evidence="1 2">
    <name type="scientific">Penicillium daleae</name>
    <dbReference type="NCBI Taxonomy" id="63821"/>
    <lineage>
        <taxon>Eukaryota</taxon>
        <taxon>Fungi</taxon>
        <taxon>Dikarya</taxon>
        <taxon>Ascomycota</taxon>
        <taxon>Pezizomycotina</taxon>
        <taxon>Eurotiomycetes</taxon>
        <taxon>Eurotiomycetidae</taxon>
        <taxon>Eurotiales</taxon>
        <taxon>Aspergillaceae</taxon>
        <taxon>Penicillium</taxon>
    </lineage>
</organism>
<dbReference type="GeneID" id="81603487"/>
<dbReference type="EMBL" id="JAPVEA010000008">
    <property type="protein sequence ID" value="KAJ5438864.1"/>
    <property type="molecule type" value="Genomic_DNA"/>
</dbReference>
<evidence type="ECO:0000313" key="1">
    <source>
        <dbReference type="EMBL" id="KAJ5438864.1"/>
    </source>
</evidence>
<dbReference type="RefSeq" id="XP_056762093.1">
    <property type="nucleotide sequence ID" value="XM_056913244.1"/>
</dbReference>